<keyword evidence="2" id="KW-1185">Reference proteome</keyword>
<dbReference type="RefSeq" id="WP_207681284.1">
    <property type="nucleotide sequence ID" value="NZ_CP061800.1"/>
</dbReference>
<reference evidence="1" key="1">
    <citation type="journal article" date="2021" name="Microb. Physiol.">
        <title>Proteogenomic Insights into the Physiology of Marine, Sulfate-Reducing, Filamentous Desulfonema limicola and Desulfonema magnum.</title>
        <authorList>
            <person name="Schnaars V."/>
            <person name="Wohlbrand L."/>
            <person name="Scheve S."/>
            <person name="Hinrichs C."/>
            <person name="Reinhardt R."/>
            <person name="Rabus R."/>
        </authorList>
    </citation>
    <scope>NUCLEOTIDE SEQUENCE</scope>
    <source>
        <strain evidence="1">4be13</strain>
    </source>
</reference>
<evidence type="ECO:0000313" key="1">
    <source>
        <dbReference type="EMBL" id="QTA85076.1"/>
    </source>
</evidence>
<protein>
    <submittedName>
        <fullName evidence="1">RNA-binding domain-containing protein</fullName>
    </submittedName>
</protein>
<dbReference type="EMBL" id="CP061800">
    <property type="protein sequence ID" value="QTA85076.1"/>
    <property type="molecule type" value="Genomic_DNA"/>
</dbReference>
<gene>
    <name evidence="1" type="ORF">dnm_010800</name>
</gene>
<proteinExistence type="predicted"/>
<evidence type="ECO:0000313" key="2">
    <source>
        <dbReference type="Proteomes" id="UP000663722"/>
    </source>
</evidence>
<sequence>MCEANAYLIEGDEKKLIMEAVDTVDPEGEGITLVSIFGEQKFLKAHHIHALSLVDHRIFLKADG</sequence>
<dbReference type="AlphaFoldDB" id="A0A975GKT2"/>
<organism evidence="1 2">
    <name type="scientific">Desulfonema magnum</name>
    <dbReference type="NCBI Taxonomy" id="45655"/>
    <lineage>
        <taxon>Bacteria</taxon>
        <taxon>Pseudomonadati</taxon>
        <taxon>Thermodesulfobacteriota</taxon>
        <taxon>Desulfobacteria</taxon>
        <taxon>Desulfobacterales</taxon>
        <taxon>Desulfococcaceae</taxon>
        <taxon>Desulfonema</taxon>
    </lineage>
</organism>
<dbReference type="Pfam" id="PF10133">
    <property type="entry name" value="CooT"/>
    <property type="match status" value="1"/>
</dbReference>
<name>A0A975GKT2_9BACT</name>
<dbReference type="InterPro" id="IPR019300">
    <property type="entry name" value="CooT"/>
</dbReference>
<accession>A0A975GKT2</accession>
<dbReference type="KEGG" id="dmm:dnm_010800"/>
<dbReference type="Proteomes" id="UP000663722">
    <property type="component" value="Chromosome"/>
</dbReference>